<proteinExistence type="predicted"/>
<accession>A0A835CFA5</accession>
<dbReference type="Proteomes" id="UP000634136">
    <property type="component" value="Unassembled WGS sequence"/>
</dbReference>
<dbReference type="GO" id="GO:0016740">
    <property type="term" value="F:transferase activity"/>
    <property type="evidence" value="ECO:0007669"/>
    <property type="project" value="UniProtKB-KW"/>
</dbReference>
<reference evidence="1" key="1">
    <citation type="submission" date="2020-09" db="EMBL/GenBank/DDBJ databases">
        <title>Genome-Enabled Discovery of Anthraquinone Biosynthesis in Senna tora.</title>
        <authorList>
            <person name="Kang S.-H."/>
            <person name="Pandey R.P."/>
            <person name="Lee C.-M."/>
            <person name="Sim J.-S."/>
            <person name="Jeong J.-T."/>
            <person name="Choi B.-S."/>
            <person name="Jung M."/>
            <person name="Ginzburg D."/>
            <person name="Zhao K."/>
            <person name="Won S.Y."/>
            <person name="Oh T.-J."/>
            <person name="Yu Y."/>
            <person name="Kim N.-H."/>
            <person name="Lee O.R."/>
            <person name="Lee T.-H."/>
            <person name="Bashyal P."/>
            <person name="Kim T.-S."/>
            <person name="Lee W.-H."/>
            <person name="Kawkins C."/>
            <person name="Kim C.-K."/>
            <person name="Kim J.S."/>
            <person name="Ahn B.O."/>
            <person name="Rhee S.Y."/>
            <person name="Sohng J.K."/>
        </authorList>
    </citation>
    <scope>NUCLEOTIDE SEQUENCE</scope>
    <source>
        <tissue evidence="1">Leaf</tissue>
    </source>
</reference>
<evidence type="ECO:0000313" key="1">
    <source>
        <dbReference type="EMBL" id="KAF7836657.1"/>
    </source>
</evidence>
<dbReference type="SUPFAM" id="SSF53756">
    <property type="entry name" value="UDP-Glycosyltransferase/glycogen phosphorylase"/>
    <property type="match status" value="1"/>
</dbReference>
<organism evidence="1 2">
    <name type="scientific">Senna tora</name>
    <dbReference type="NCBI Taxonomy" id="362788"/>
    <lineage>
        <taxon>Eukaryota</taxon>
        <taxon>Viridiplantae</taxon>
        <taxon>Streptophyta</taxon>
        <taxon>Embryophyta</taxon>
        <taxon>Tracheophyta</taxon>
        <taxon>Spermatophyta</taxon>
        <taxon>Magnoliopsida</taxon>
        <taxon>eudicotyledons</taxon>
        <taxon>Gunneridae</taxon>
        <taxon>Pentapetalae</taxon>
        <taxon>rosids</taxon>
        <taxon>fabids</taxon>
        <taxon>Fabales</taxon>
        <taxon>Fabaceae</taxon>
        <taxon>Caesalpinioideae</taxon>
        <taxon>Cassia clade</taxon>
        <taxon>Senna</taxon>
    </lineage>
</organism>
<dbReference type="EMBL" id="JAAIUW010000004">
    <property type="protein sequence ID" value="KAF7836657.1"/>
    <property type="molecule type" value="Genomic_DNA"/>
</dbReference>
<keyword evidence="2" id="KW-1185">Reference proteome</keyword>
<name>A0A835CFA5_9FABA</name>
<dbReference type="AlphaFoldDB" id="A0A835CFA5"/>
<dbReference type="OrthoDB" id="5835829at2759"/>
<sequence>MFDQIVNARMLCSSLKVGVEVERQEEDDGLYTKENVCKALRIVMDDENEVGSFRHKLQDLLK</sequence>
<gene>
    <name evidence="1" type="ORF">G2W53_011516</name>
</gene>
<protein>
    <submittedName>
        <fullName evidence="1">UDP-glycosyltransferase 79B30-like</fullName>
    </submittedName>
</protein>
<keyword evidence="1" id="KW-0808">Transferase</keyword>
<dbReference type="Gene3D" id="3.40.50.2000">
    <property type="entry name" value="Glycogen Phosphorylase B"/>
    <property type="match status" value="1"/>
</dbReference>
<evidence type="ECO:0000313" key="2">
    <source>
        <dbReference type="Proteomes" id="UP000634136"/>
    </source>
</evidence>
<comment type="caution">
    <text evidence="1">The sequence shown here is derived from an EMBL/GenBank/DDBJ whole genome shotgun (WGS) entry which is preliminary data.</text>
</comment>